<dbReference type="EMBL" id="JBHRWW010000001">
    <property type="protein sequence ID" value="MFC3687057.1"/>
    <property type="molecule type" value="Genomic_DNA"/>
</dbReference>
<organism evidence="1 2">
    <name type="scientific">Aquipuribacter hungaricus</name>
    <dbReference type="NCBI Taxonomy" id="545624"/>
    <lineage>
        <taxon>Bacteria</taxon>
        <taxon>Bacillati</taxon>
        <taxon>Actinomycetota</taxon>
        <taxon>Actinomycetes</taxon>
        <taxon>Micrococcales</taxon>
        <taxon>Intrasporangiaceae</taxon>
        <taxon>Aquipuribacter</taxon>
    </lineage>
</organism>
<reference evidence="2" key="1">
    <citation type="journal article" date="2019" name="Int. J. Syst. Evol. Microbiol.">
        <title>The Global Catalogue of Microorganisms (GCM) 10K type strain sequencing project: providing services to taxonomists for standard genome sequencing and annotation.</title>
        <authorList>
            <consortium name="The Broad Institute Genomics Platform"/>
            <consortium name="The Broad Institute Genome Sequencing Center for Infectious Disease"/>
            <person name="Wu L."/>
            <person name="Ma J."/>
        </authorList>
    </citation>
    <scope>NUCLEOTIDE SEQUENCE [LARGE SCALE GENOMIC DNA]</scope>
    <source>
        <strain evidence="2">NCAIM B.02333</strain>
    </source>
</reference>
<dbReference type="Proteomes" id="UP001595685">
    <property type="component" value="Unassembled WGS sequence"/>
</dbReference>
<evidence type="ECO:0000313" key="1">
    <source>
        <dbReference type="EMBL" id="MFC3687057.1"/>
    </source>
</evidence>
<comment type="caution">
    <text evidence="1">The sequence shown here is derived from an EMBL/GenBank/DDBJ whole genome shotgun (WGS) entry which is preliminary data.</text>
</comment>
<name>A0ABV7WDT6_9MICO</name>
<evidence type="ECO:0008006" key="3">
    <source>
        <dbReference type="Google" id="ProtNLM"/>
    </source>
</evidence>
<evidence type="ECO:0000313" key="2">
    <source>
        <dbReference type="Proteomes" id="UP001595685"/>
    </source>
</evidence>
<keyword evidence="2" id="KW-1185">Reference proteome</keyword>
<gene>
    <name evidence="1" type="ORF">ACFOLH_01735</name>
</gene>
<sequence>MSALGRAAVALGVLLLVVLAAVAAAEWLVRGQVEAVVTDLVQDEVSARGGSFTSVESSVQGFALAGLVTGRLEGIRVEARDGVLEGVPLPAVDLLAEDVATDGRSVSSLRATVRADAAGLVAGRFDPAVAAAVAASVVALPPDRVRVGGPFEVPGSGVVPVELELQVRAVDGGIVVEPVAARASGQDVDLARVPGLPAFGVAADELPAGLRVETARVVDDAGRAVVDVGLSCPSGCSLR</sequence>
<proteinExistence type="predicted"/>
<accession>A0ABV7WDT6</accession>
<protein>
    <recommendedName>
        <fullName evidence="3">DUF2993 domain-containing protein</fullName>
    </recommendedName>
</protein>
<dbReference type="RefSeq" id="WP_340294297.1">
    <property type="nucleotide sequence ID" value="NZ_JBBEOI010000150.1"/>
</dbReference>